<comment type="caution">
    <text evidence="1">The sequence shown here is derived from an EMBL/GenBank/DDBJ whole genome shotgun (WGS) entry which is preliminary data.</text>
</comment>
<dbReference type="EMBL" id="CACRXK020026711">
    <property type="protein sequence ID" value="CAB4040379.1"/>
    <property type="molecule type" value="Genomic_DNA"/>
</dbReference>
<organism evidence="1 2">
    <name type="scientific">Paramuricea clavata</name>
    <name type="common">Red gorgonian</name>
    <name type="synonym">Violescent sea-whip</name>
    <dbReference type="NCBI Taxonomy" id="317549"/>
    <lineage>
        <taxon>Eukaryota</taxon>
        <taxon>Metazoa</taxon>
        <taxon>Cnidaria</taxon>
        <taxon>Anthozoa</taxon>
        <taxon>Octocorallia</taxon>
        <taxon>Malacalcyonacea</taxon>
        <taxon>Plexauridae</taxon>
        <taxon>Paramuricea</taxon>
    </lineage>
</organism>
<accession>A0A7D9M244</accession>
<name>A0A7D9M244_PARCT</name>
<evidence type="ECO:0000313" key="2">
    <source>
        <dbReference type="Proteomes" id="UP001152795"/>
    </source>
</evidence>
<keyword evidence="2" id="KW-1185">Reference proteome</keyword>
<dbReference type="AlphaFoldDB" id="A0A7D9M244"/>
<evidence type="ECO:0000313" key="1">
    <source>
        <dbReference type="EMBL" id="CAB4040379.1"/>
    </source>
</evidence>
<dbReference type="Proteomes" id="UP001152795">
    <property type="component" value="Unassembled WGS sequence"/>
</dbReference>
<reference evidence="1" key="1">
    <citation type="submission" date="2020-04" db="EMBL/GenBank/DDBJ databases">
        <authorList>
            <person name="Alioto T."/>
            <person name="Alioto T."/>
            <person name="Gomez Garrido J."/>
        </authorList>
    </citation>
    <scope>NUCLEOTIDE SEQUENCE</scope>
    <source>
        <strain evidence="1">A484AB</strain>
    </source>
</reference>
<feature type="non-terminal residue" evidence="1">
    <location>
        <position position="143"/>
    </location>
</feature>
<protein>
    <submittedName>
        <fullName evidence="1">Sister chromatid cohesion PDS5 homolog B-like</fullName>
    </submittedName>
</protein>
<proteinExistence type="predicted"/>
<dbReference type="OrthoDB" id="200660at2759"/>
<sequence>MILRNINIRNEYLRQRKTAPERSTSLLPEYAMPYLIYMLSHLPSYDYTKSNHLREIKEYLWFFMECILARGDNYNFTKKLAENIKHTKDANAEETDSANHAIYVVCDIVIGIILGFSKTRTFLLKDYPAHIVLPKKLYAPLEK</sequence>
<gene>
    <name evidence="1" type="ORF">PACLA_8A049777</name>
</gene>
<dbReference type="Pfam" id="PF20168">
    <property type="entry name" value="PDS5"/>
    <property type="match status" value="1"/>
</dbReference>